<dbReference type="PANTHER" id="PTHR30574">
    <property type="entry name" value="INNER MEMBRANE PROTEIN YEDE"/>
    <property type="match status" value="1"/>
</dbReference>
<gene>
    <name evidence="10" type="ORF">ACFOND_10960</name>
</gene>
<keyword evidence="4" id="KW-0997">Cell inner membrane</keyword>
<evidence type="ECO:0000256" key="9">
    <source>
        <dbReference type="SAM" id="Phobius"/>
    </source>
</evidence>
<feature type="transmembrane region" description="Helical" evidence="9">
    <location>
        <begin position="50"/>
        <end position="70"/>
    </location>
</feature>
<keyword evidence="5 9" id="KW-0812">Transmembrane</keyword>
<keyword evidence="6 9" id="KW-1133">Transmembrane helix</keyword>
<keyword evidence="3" id="KW-1003">Cell membrane</keyword>
<evidence type="ECO:0000256" key="3">
    <source>
        <dbReference type="ARBA" id="ARBA00022475"/>
    </source>
</evidence>
<dbReference type="Proteomes" id="UP001595710">
    <property type="component" value="Unassembled WGS sequence"/>
</dbReference>
<feature type="transmembrane region" description="Helical" evidence="9">
    <location>
        <begin position="90"/>
        <end position="107"/>
    </location>
</feature>
<proteinExistence type="inferred from homology"/>
<evidence type="ECO:0000256" key="5">
    <source>
        <dbReference type="ARBA" id="ARBA00022692"/>
    </source>
</evidence>
<dbReference type="Pfam" id="PF04143">
    <property type="entry name" value="Sulf_transp"/>
    <property type="match status" value="1"/>
</dbReference>
<dbReference type="RefSeq" id="WP_215999212.1">
    <property type="nucleotide sequence ID" value="NZ_JAUFQI010000001.1"/>
</dbReference>
<name>A0ABV7WTI2_9GAMM</name>
<evidence type="ECO:0000256" key="4">
    <source>
        <dbReference type="ARBA" id="ARBA00022519"/>
    </source>
</evidence>
<dbReference type="InterPro" id="IPR007272">
    <property type="entry name" value="Sulf_transp_TsuA/YedE"/>
</dbReference>
<reference evidence="11" key="1">
    <citation type="journal article" date="2019" name="Int. J. Syst. Evol. Microbiol.">
        <title>The Global Catalogue of Microorganisms (GCM) 10K type strain sequencing project: providing services to taxonomists for standard genome sequencing and annotation.</title>
        <authorList>
            <consortium name="The Broad Institute Genomics Platform"/>
            <consortium name="The Broad Institute Genome Sequencing Center for Infectious Disease"/>
            <person name="Wu L."/>
            <person name="Ma J."/>
        </authorList>
    </citation>
    <scope>NUCLEOTIDE SEQUENCE [LARGE SCALE GENOMIC DNA]</scope>
    <source>
        <strain evidence="11">CECT 8288</strain>
    </source>
</reference>
<evidence type="ECO:0000313" key="11">
    <source>
        <dbReference type="Proteomes" id="UP001595710"/>
    </source>
</evidence>
<evidence type="ECO:0000256" key="7">
    <source>
        <dbReference type="ARBA" id="ARBA00023136"/>
    </source>
</evidence>
<keyword evidence="2" id="KW-0813">Transport</keyword>
<evidence type="ECO:0000256" key="2">
    <source>
        <dbReference type="ARBA" id="ARBA00022448"/>
    </source>
</evidence>
<keyword evidence="7 9" id="KW-0472">Membrane</keyword>
<protein>
    <submittedName>
        <fullName evidence="10">YeeE/YedE family protein</fullName>
    </submittedName>
</protein>
<dbReference type="PANTHER" id="PTHR30574:SF1">
    <property type="entry name" value="SULPHUR TRANSPORT DOMAIN-CONTAINING PROTEIN"/>
    <property type="match status" value="1"/>
</dbReference>
<keyword evidence="11" id="KW-1185">Reference proteome</keyword>
<feature type="transmembrane region" description="Helical" evidence="9">
    <location>
        <begin position="6"/>
        <end position="29"/>
    </location>
</feature>
<evidence type="ECO:0000256" key="1">
    <source>
        <dbReference type="ARBA" id="ARBA00004429"/>
    </source>
</evidence>
<comment type="subcellular location">
    <subcellularLocation>
        <location evidence="1">Cell inner membrane</location>
        <topology evidence="1">Multi-pass membrane protein</topology>
    </subcellularLocation>
</comment>
<evidence type="ECO:0000313" key="10">
    <source>
        <dbReference type="EMBL" id="MFC3702164.1"/>
    </source>
</evidence>
<feature type="transmembrane region" description="Helical" evidence="9">
    <location>
        <begin position="128"/>
        <end position="149"/>
    </location>
</feature>
<organism evidence="10 11">
    <name type="scientific">Reinekea marina</name>
    <dbReference type="NCBI Taxonomy" id="1310421"/>
    <lineage>
        <taxon>Bacteria</taxon>
        <taxon>Pseudomonadati</taxon>
        <taxon>Pseudomonadota</taxon>
        <taxon>Gammaproteobacteria</taxon>
        <taxon>Oceanospirillales</taxon>
        <taxon>Saccharospirillaceae</taxon>
        <taxon>Reinekea</taxon>
    </lineage>
</organism>
<accession>A0ABV7WTI2</accession>
<comment type="caution">
    <text evidence="10">The sequence shown here is derived from an EMBL/GenBank/DDBJ whole genome shotgun (WGS) entry which is preliminary data.</text>
</comment>
<sequence length="153" mass="15463">MEIVNFTPYSAAIGGAILGLSAALLLFAKGRVAGISGIAGGVIVPEKGDTLWRVVFIAGLILGGFIYQWISKGTDSALFVGVQHIESVVSTPLLILAGLLVGVGTTIGTGCTSGHGICGLARKSPRSLVATLSFMAAGFVTVFIMKSLLGVGA</sequence>
<evidence type="ECO:0000256" key="8">
    <source>
        <dbReference type="ARBA" id="ARBA00035655"/>
    </source>
</evidence>
<comment type="similarity">
    <text evidence="8">Belongs to the TsuA/YedE (TC 9.B.102) family.</text>
</comment>
<dbReference type="EMBL" id="JBHRYN010000012">
    <property type="protein sequence ID" value="MFC3702164.1"/>
    <property type="molecule type" value="Genomic_DNA"/>
</dbReference>
<evidence type="ECO:0000256" key="6">
    <source>
        <dbReference type="ARBA" id="ARBA00022989"/>
    </source>
</evidence>